<sequence>VYSGGGCKAFGLGIQCQGVFQRDVSLRAWHLMPKRVLGWLAHLSVLSEFDGYFYLEYAKDEARVKSRRLTQQIIVMEYVREFSELILQIFDLGEKETFFSFLDGLKSWAKQELQQKDKFESSKPKEKGNYGGDEGHGENRNVNGCNGKPHNRKWKSNNKPKGPMKCFFCEGLHMARDYSK</sequence>
<gene>
    <name evidence="2" type="ORF">Gohar_020520</name>
</gene>
<feature type="region of interest" description="Disordered" evidence="1">
    <location>
        <begin position="116"/>
        <end position="160"/>
    </location>
</feature>
<evidence type="ECO:0000256" key="1">
    <source>
        <dbReference type="SAM" id="MobiDB-lite"/>
    </source>
</evidence>
<evidence type="ECO:0008006" key="4">
    <source>
        <dbReference type="Google" id="ProtNLM"/>
    </source>
</evidence>
<dbReference type="EMBL" id="JABFAD010000012">
    <property type="protein sequence ID" value="MBA0814710.1"/>
    <property type="molecule type" value="Genomic_DNA"/>
</dbReference>
<dbReference type="OrthoDB" id="1939000at2759"/>
<organism evidence="2 3">
    <name type="scientific">Gossypium harknessii</name>
    <dbReference type="NCBI Taxonomy" id="34285"/>
    <lineage>
        <taxon>Eukaryota</taxon>
        <taxon>Viridiplantae</taxon>
        <taxon>Streptophyta</taxon>
        <taxon>Embryophyta</taxon>
        <taxon>Tracheophyta</taxon>
        <taxon>Spermatophyta</taxon>
        <taxon>Magnoliopsida</taxon>
        <taxon>eudicotyledons</taxon>
        <taxon>Gunneridae</taxon>
        <taxon>Pentapetalae</taxon>
        <taxon>rosids</taxon>
        <taxon>malvids</taxon>
        <taxon>Malvales</taxon>
        <taxon>Malvaceae</taxon>
        <taxon>Malvoideae</taxon>
        <taxon>Gossypium</taxon>
    </lineage>
</organism>
<protein>
    <recommendedName>
        <fullName evidence="4">Retrotransposon gag domain-containing protein</fullName>
    </recommendedName>
</protein>
<accession>A0A7J9HY14</accession>
<name>A0A7J9HY14_9ROSI</name>
<evidence type="ECO:0000313" key="2">
    <source>
        <dbReference type="EMBL" id="MBA0814710.1"/>
    </source>
</evidence>
<comment type="caution">
    <text evidence="2">The sequence shown here is derived from an EMBL/GenBank/DDBJ whole genome shotgun (WGS) entry which is preliminary data.</text>
</comment>
<feature type="compositionally biased region" description="Basic and acidic residues" evidence="1">
    <location>
        <begin position="116"/>
        <end position="139"/>
    </location>
</feature>
<feature type="non-terminal residue" evidence="2">
    <location>
        <position position="1"/>
    </location>
</feature>
<feature type="compositionally biased region" description="Basic residues" evidence="1">
    <location>
        <begin position="149"/>
        <end position="158"/>
    </location>
</feature>
<keyword evidence="3" id="KW-1185">Reference proteome</keyword>
<evidence type="ECO:0000313" key="3">
    <source>
        <dbReference type="Proteomes" id="UP000593560"/>
    </source>
</evidence>
<proteinExistence type="predicted"/>
<dbReference type="AlphaFoldDB" id="A0A7J9HY14"/>
<reference evidence="2 3" key="1">
    <citation type="journal article" date="2019" name="Genome Biol. Evol.">
        <title>Insights into the evolution of the New World diploid cottons (Gossypium, subgenus Houzingenia) based on genome sequencing.</title>
        <authorList>
            <person name="Grover C.E."/>
            <person name="Arick M.A. 2nd"/>
            <person name="Thrash A."/>
            <person name="Conover J.L."/>
            <person name="Sanders W.S."/>
            <person name="Peterson D.G."/>
            <person name="Frelichowski J.E."/>
            <person name="Scheffler J.A."/>
            <person name="Scheffler B.E."/>
            <person name="Wendel J.F."/>
        </authorList>
    </citation>
    <scope>NUCLEOTIDE SEQUENCE [LARGE SCALE GENOMIC DNA]</scope>
    <source>
        <strain evidence="2">0</strain>
        <tissue evidence="2">Leaf</tissue>
    </source>
</reference>
<dbReference type="Proteomes" id="UP000593560">
    <property type="component" value="Unassembled WGS sequence"/>
</dbReference>